<dbReference type="EMBL" id="LAZR01036397">
    <property type="protein sequence ID" value="KKL24946.1"/>
    <property type="molecule type" value="Genomic_DNA"/>
</dbReference>
<gene>
    <name evidence="1" type="ORF">LCGC14_2410250</name>
</gene>
<name>A0A0F9E4W6_9ZZZZ</name>
<accession>A0A0F9E4W6</accession>
<reference evidence="1" key="1">
    <citation type="journal article" date="2015" name="Nature">
        <title>Complex archaea that bridge the gap between prokaryotes and eukaryotes.</title>
        <authorList>
            <person name="Spang A."/>
            <person name="Saw J.H."/>
            <person name="Jorgensen S.L."/>
            <person name="Zaremba-Niedzwiedzka K."/>
            <person name="Martijn J."/>
            <person name="Lind A.E."/>
            <person name="van Eijk R."/>
            <person name="Schleper C."/>
            <person name="Guy L."/>
            <person name="Ettema T.J."/>
        </authorList>
    </citation>
    <scope>NUCLEOTIDE SEQUENCE</scope>
</reference>
<dbReference type="AlphaFoldDB" id="A0A0F9E4W6"/>
<evidence type="ECO:0000313" key="1">
    <source>
        <dbReference type="EMBL" id="KKL24946.1"/>
    </source>
</evidence>
<organism evidence="1">
    <name type="scientific">marine sediment metagenome</name>
    <dbReference type="NCBI Taxonomy" id="412755"/>
    <lineage>
        <taxon>unclassified sequences</taxon>
        <taxon>metagenomes</taxon>
        <taxon>ecological metagenomes</taxon>
    </lineage>
</organism>
<feature type="non-terminal residue" evidence="1">
    <location>
        <position position="274"/>
    </location>
</feature>
<sequence>MGLLDTAIDNLAGPVKAVGRVAKRAVKNVVGGAETALQFGAVIPAELAAKGVAGLAGAASLLLPSEGDRTNRAERTIANVEGATAPIFNFLRPRTELARGAERAINVPFEAINRLAERKGELVRDRTGSDVRAALTVAGIKAAPLLLPFGKKIGKTLARGAEKAFPVTGKKFGSQAGEVTFGPENPSPLTRKLETSANADVNRMLTDNLIEPAAKGKPLNVRQALDAAANRLRQNPNRTKDVAEFLNSKGGKPTGENALDLLVGEAAIDAQLTR</sequence>
<comment type="caution">
    <text evidence="1">The sequence shown here is derived from an EMBL/GenBank/DDBJ whole genome shotgun (WGS) entry which is preliminary data.</text>
</comment>
<proteinExistence type="predicted"/>
<protein>
    <submittedName>
        <fullName evidence="1">Uncharacterized protein</fullName>
    </submittedName>
</protein>